<proteinExistence type="predicted"/>
<keyword evidence="3" id="KW-0611">Plant defense</keyword>
<reference evidence="5 6" key="1">
    <citation type="journal article" date="2013" name="Genome Biol.">
        <title>The genome sequence of the most widely cultivated cacao type and its use to identify candidate genes regulating pod color.</title>
        <authorList>
            <person name="Motamayor J.C."/>
            <person name="Mockaitis K."/>
            <person name="Schmutz J."/>
            <person name="Haiminen N."/>
            <person name="Iii D.L."/>
            <person name="Cornejo O."/>
            <person name="Findley S.D."/>
            <person name="Zheng P."/>
            <person name="Utro F."/>
            <person name="Royaert S."/>
            <person name="Saski C."/>
            <person name="Jenkins J."/>
            <person name="Podicheti R."/>
            <person name="Zhao M."/>
            <person name="Scheffler B.E."/>
            <person name="Stack J.C."/>
            <person name="Feltus F.A."/>
            <person name="Mustiga G.M."/>
            <person name="Amores F."/>
            <person name="Phillips W."/>
            <person name="Marelli J.P."/>
            <person name="May G.D."/>
            <person name="Shapiro H."/>
            <person name="Ma J."/>
            <person name="Bustamante C.D."/>
            <person name="Schnell R.J."/>
            <person name="Main D."/>
            <person name="Gilbert D."/>
            <person name="Parida L."/>
            <person name="Kuhn D.N."/>
        </authorList>
    </citation>
    <scope>NUCLEOTIDE SEQUENCE [LARGE SCALE GENOMIC DNA]</scope>
    <source>
        <strain evidence="6">cv. Matina 1-6</strain>
    </source>
</reference>
<evidence type="ECO:0000256" key="2">
    <source>
        <dbReference type="ARBA" id="ARBA00022741"/>
    </source>
</evidence>
<feature type="domain" description="Disease resistance N-terminal" evidence="4">
    <location>
        <begin position="7"/>
        <end position="40"/>
    </location>
</feature>
<dbReference type="Gramene" id="EOX96726">
    <property type="protein sequence ID" value="EOX96726"/>
    <property type="gene ID" value="TCM_005916"/>
</dbReference>
<evidence type="ECO:0000313" key="6">
    <source>
        <dbReference type="Proteomes" id="UP000026915"/>
    </source>
</evidence>
<protein>
    <recommendedName>
        <fullName evidence="4">Disease resistance N-terminal domain-containing protein</fullName>
    </recommendedName>
</protein>
<name>A0A061DXE5_THECC</name>
<dbReference type="InParanoid" id="A0A061DXE5"/>
<dbReference type="InterPro" id="IPR041118">
    <property type="entry name" value="Rx_N"/>
</dbReference>
<dbReference type="EMBL" id="CM001879">
    <property type="protein sequence ID" value="EOX96726.1"/>
    <property type="molecule type" value="Genomic_DNA"/>
</dbReference>
<dbReference type="GO" id="GO:0000166">
    <property type="term" value="F:nucleotide binding"/>
    <property type="evidence" value="ECO:0007669"/>
    <property type="project" value="UniProtKB-KW"/>
</dbReference>
<dbReference type="GO" id="GO:0006952">
    <property type="term" value="P:defense response"/>
    <property type="evidence" value="ECO:0007669"/>
    <property type="project" value="UniProtKB-KW"/>
</dbReference>
<dbReference type="HOGENOM" id="CLU_2417601_0_0_1"/>
<organism evidence="5 6">
    <name type="scientific">Theobroma cacao</name>
    <name type="common">Cacao</name>
    <name type="synonym">Cocoa</name>
    <dbReference type="NCBI Taxonomy" id="3641"/>
    <lineage>
        <taxon>Eukaryota</taxon>
        <taxon>Viridiplantae</taxon>
        <taxon>Streptophyta</taxon>
        <taxon>Embryophyta</taxon>
        <taxon>Tracheophyta</taxon>
        <taxon>Spermatophyta</taxon>
        <taxon>Magnoliopsida</taxon>
        <taxon>eudicotyledons</taxon>
        <taxon>Gunneridae</taxon>
        <taxon>Pentapetalae</taxon>
        <taxon>rosids</taxon>
        <taxon>malvids</taxon>
        <taxon>Malvales</taxon>
        <taxon>Malvaceae</taxon>
        <taxon>Byttnerioideae</taxon>
        <taxon>Theobroma</taxon>
    </lineage>
</organism>
<keyword evidence="2" id="KW-0547">Nucleotide-binding</keyword>
<evidence type="ECO:0000256" key="3">
    <source>
        <dbReference type="ARBA" id="ARBA00022821"/>
    </source>
</evidence>
<keyword evidence="6" id="KW-1185">Reference proteome</keyword>
<dbReference type="Pfam" id="PF18052">
    <property type="entry name" value="Rx_N"/>
    <property type="match status" value="1"/>
</dbReference>
<sequence>MGGEFLLKIWVNALKDFHYDMEDLLDEYSIETRQCRWSTECQESTAEQGLSSPLLPYYLDIVGYLMMTRGLLASSLNFWLSIQGLFAPDMYL</sequence>
<evidence type="ECO:0000313" key="5">
    <source>
        <dbReference type="EMBL" id="EOX96726.1"/>
    </source>
</evidence>
<evidence type="ECO:0000256" key="1">
    <source>
        <dbReference type="ARBA" id="ARBA00022737"/>
    </source>
</evidence>
<accession>A0A061DXE5</accession>
<gene>
    <name evidence="5" type="ORF">TCM_005916</name>
</gene>
<dbReference type="Proteomes" id="UP000026915">
    <property type="component" value="Chromosome 1"/>
</dbReference>
<dbReference type="Gene3D" id="1.20.5.4130">
    <property type="match status" value="1"/>
</dbReference>
<dbReference type="AlphaFoldDB" id="A0A061DXE5"/>
<evidence type="ECO:0000259" key="4">
    <source>
        <dbReference type="Pfam" id="PF18052"/>
    </source>
</evidence>
<keyword evidence="1" id="KW-0677">Repeat</keyword>